<evidence type="ECO:0000313" key="2">
    <source>
        <dbReference type="Proteomes" id="UP000196317"/>
    </source>
</evidence>
<protein>
    <submittedName>
        <fullName evidence="1">Uncharacterized protein</fullName>
    </submittedName>
</protein>
<reference evidence="1 2" key="1">
    <citation type="submission" date="2017-04" db="EMBL/GenBank/DDBJ databases">
        <title>Complete genome of Campylobacter concisus ATCC 33237T and draft genomes for an additional eight well characterized C. concisus strains.</title>
        <authorList>
            <person name="Cornelius A.J."/>
            <person name="Miller W.G."/>
            <person name="Lastovica A.J."/>
            <person name="On S.L."/>
            <person name="French N.P."/>
            <person name="Vandenberg O."/>
            <person name="Biggs P.J."/>
        </authorList>
    </citation>
    <scope>NUCLEOTIDE SEQUENCE [LARGE SCALE GENOMIC DNA]</scope>
    <source>
        <strain evidence="1 2">CCUG 19995</strain>
    </source>
</reference>
<dbReference type="EMBL" id="NDYN01000004">
    <property type="protein sequence ID" value="OUT08089.1"/>
    <property type="molecule type" value="Genomic_DNA"/>
</dbReference>
<sequence length="275" mass="32088">MKFRNFILFIITPFDVLVATLKPQLTKCLFIILFLSGCGIVTSVDDDNKESKILSVDQRISTKEGLLSLMAPIHKDIGVFYGVYKVEEGMALTWAVKNMMASKLIISTEAYPGHTFESAKYLNPKNLKIFEEETKTKESFYNTTTSAIYKKAYLDYIDGVKCRTFVHADLRQIYQNVIDGEKTYTQYYDTYCSFYQPKNIKKPTNMVRLQYEYSFNRKSKAFTDSNKTEQEVLNDIHNMFRQDIQAIFSTIKLGMDREKMRKEGLLFDKPYRVQF</sequence>
<dbReference type="RefSeq" id="WP_087582987.1">
    <property type="nucleotide sequence ID" value="NZ_NDYN01000004.1"/>
</dbReference>
<organism evidence="1 2">
    <name type="scientific">Campylobacter concisus</name>
    <dbReference type="NCBI Taxonomy" id="199"/>
    <lineage>
        <taxon>Bacteria</taxon>
        <taxon>Pseudomonadati</taxon>
        <taxon>Campylobacterota</taxon>
        <taxon>Epsilonproteobacteria</taxon>
        <taxon>Campylobacterales</taxon>
        <taxon>Campylobacteraceae</taxon>
        <taxon>Campylobacter</taxon>
    </lineage>
</organism>
<accession>A0A1Y5MHV3</accession>
<gene>
    <name evidence="1" type="ORF">B9N65_04615</name>
</gene>
<evidence type="ECO:0000313" key="1">
    <source>
        <dbReference type="EMBL" id="OUT08089.1"/>
    </source>
</evidence>
<comment type="caution">
    <text evidence="1">The sequence shown here is derived from an EMBL/GenBank/DDBJ whole genome shotgun (WGS) entry which is preliminary data.</text>
</comment>
<proteinExistence type="predicted"/>
<name>A0A1Y5MHV3_9BACT</name>
<dbReference type="Proteomes" id="UP000196317">
    <property type="component" value="Unassembled WGS sequence"/>
</dbReference>
<dbReference type="AlphaFoldDB" id="A0A1Y5MHV3"/>